<feature type="domain" description="ABC-2 type transporter transmembrane" evidence="7">
    <location>
        <begin position="20"/>
        <end position="377"/>
    </location>
</feature>
<dbReference type="InterPro" id="IPR051449">
    <property type="entry name" value="ABC-2_transporter_component"/>
</dbReference>
<keyword evidence="4 6" id="KW-1133">Transmembrane helix</keyword>
<dbReference type="Pfam" id="PF12698">
    <property type="entry name" value="ABC2_membrane_3"/>
    <property type="match status" value="1"/>
</dbReference>
<protein>
    <submittedName>
        <fullName evidence="8">ABC transporter permease</fullName>
    </submittedName>
</protein>
<evidence type="ECO:0000256" key="6">
    <source>
        <dbReference type="SAM" id="Phobius"/>
    </source>
</evidence>
<sequence length="390" mass="43099">MREIVDVFLNTVKLNLRNRRALIFMILFPICLTLILGTALSNVGGNNMNESLHMKAAVVNQDHGIMAGQMEKFFQSKEIKKIVEMKTYQTLRAAESDLKSQKLDAIIIINRGFSQAAQQGSHHQLNFITSGDLESSVIKSIAESYLKRINAVQAAASVGALPEHTGNQVQSGSLISDHTLSINGKVPKSSDYYAVTMLIMIILYASNYGLDVVRESKKSPIGYRIRSLPVRQMNYLIGKTLGQLATVFLQIVILVTFFKFIYHANFGNQLGFIFLMCFLLGLIVILFSMALSLFFTCELADTLLNFIVPIATFLAGGYIKLSFLETNSITSTLRNWLPNSLAQNLIFQNIYGGSGVSTSEGILKLIFIAGCMLLLTAIAVRRSKNGDLSK</sequence>
<dbReference type="EMBL" id="SRJD01000001">
    <property type="protein sequence ID" value="TGB00150.1"/>
    <property type="molecule type" value="Genomic_DNA"/>
</dbReference>
<comment type="caution">
    <text evidence="8">The sequence shown here is derived from an EMBL/GenBank/DDBJ whole genome shotgun (WGS) entry which is preliminary data.</text>
</comment>
<keyword evidence="3 6" id="KW-0812">Transmembrane</keyword>
<gene>
    <name evidence="8" type="ORF">E4665_00285</name>
</gene>
<evidence type="ECO:0000313" key="8">
    <source>
        <dbReference type="EMBL" id="TGB00150.1"/>
    </source>
</evidence>
<evidence type="ECO:0000313" key="9">
    <source>
        <dbReference type="Proteomes" id="UP000298347"/>
    </source>
</evidence>
<dbReference type="GO" id="GO:0005886">
    <property type="term" value="C:plasma membrane"/>
    <property type="evidence" value="ECO:0007669"/>
    <property type="project" value="UniProtKB-SubCell"/>
</dbReference>
<keyword evidence="5 6" id="KW-0472">Membrane</keyword>
<evidence type="ECO:0000256" key="1">
    <source>
        <dbReference type="ARBA" id="ARBA00004651"/>
    </source>
</evidence>
<dbReference type="PANTHER" id="PTHR30294:SF29">
    <property type="entry name" value="MULTIDRUG ABC TRANSPORTER PERMEASE YBHS-RELATED"/>
    <property type="match status" value="1"/>
</dbReference>
<evidence type="ECO:0000259" key="7">
    <source>
        <dbReference type="Pfam" id="PF12698"/>
    </source>
</evidence>
<dbReference type="InterPro" id="IPR013525">
    <property type="entry name" value="ABC2_TM"/>
</dbReference>
<dbReference type="Proteomes" id="UP000298347">
    <property type="component" value="Unassembled WGS sequence"/>
</dbReference>
<dbReference type="RefSeq" id="WP_135346796.1">
    <property type="nucleotide sequence ID" value="NZ_SRJD01000001.1"/>
</dbReference>
<feature type="transmembrane region" description="Helical" evidence="6">
    <location>
        <begin position="302"/>
        <end position="319"/>
    </location>
</feature>
<feature type="transmembrane region" description="Helical" evidence="6">
    <location>
        <begin position="21"/>
        <end position="40"/>
    </location>
</feature>
<accession>A0A4Z0GT24</accession>
<comment type="subcellular location">
    <subcellularLocation>
        <location evidence="1">Cell membrane</location>
        <topology evidence="1">Multi-pass membrane protein</topology>
    </subcellularLocation>
</comment>
<feature type="transmembrane region" description="Helical" evidence="6">
    <location>
        <begin position="270"/>
        <end position="295"/>
    </location>
</feature>
<evidence type="ECO:0000256" key="5">
    <source>
        <dbReference type="ARBA" id="ARBA00023136"/>
    </source>
</evidence>
<evidence type="ECO:0000256" key="4">
    <source>
        <dbReference type="ARBA" id="ARBA00022989"/>
    </source>
</evidence>
<keyword evidence="9" id="KW-1185">Reference proteome</keyword>
<dbReference type="PANTHER" id="PTHR30294">
    <property type="entry name" value="MEMBRANE COMPONENT OF ABC TRANSPORTER YHHJ-RELATED"/>
    <property type="match status" value="1"/>
</dbReference>
<reference evidence="8 9" key="1">
    <citation type="journal article" date="2015" name="Int. J. Syst. Evol. Microbiol.">
        <title>Sporolactobacillus shoreae sp. nov. and Sporolactobacillus spathodeae sp. nov., two spore-forming lactic acid bacteria isolated from tree barks in Thailand.</title>
        <authorList>
            <person name="Thamacharoensuk T."/>
            <person name="Kitahara M."/>
            <person name="Ohkuma M."/>
            <person name="Thongchul N."/>
            <person name="Tanasupawat S."/>
        </authorList>
    </citation>
    <scope>NUCLEOTIDE SEQUENCE [LARGE SCALE GENOMIC DNA]</scope>
    <source>
        <strain evidence="8 9">BK92</strain>
    </source>
</reference>
<dbReference type="Gene3D" id="3.40.1710.10">
    <property type="entry name" value="abc type-2 transporter like domain"/>
    <property type="match status" value="1"/>
</dbReference>
<keyword evidence="2" id="KW-1003">Cell membrane</keyword>
<feature type="transmembrane region" description="Helical" evidence="6">
    <location>
        <begin position="234"/>
        <end position="258"/>
    </location>
</feature>
<dbReference type="AlphaFoldDB" id="A0A4Z0GT24"/>
<evidence type="ECO:0000256" key="2">
    <source>
        <dbReference type="ARBA" id="ARBA00022475"/>
    </source>
</evidence>
<dbReference type="GO" id="GO:0140359">
    <property type="term" value="F:ABC-type transporter activity"/>
    <property type="evidence" value="ECO:0007669"/>
    <property type="project" value="InterPro"/>
</dbReference>
<feature type="transmembrane region" description="Helical" evidence="6">
    <location>
        <begin position="361"/>
        <end position="380"/>
    </location>
</feature>
<name>A0A4Z0GT24_9BACL</name>
<proteinExistence type="predicted"/>
<dbReference type="OrthoDB" id="1864035at2"/>
<evidence type="ECO:0000256" key="3">
    <source>
        <dbReference type="ARBA" id="ARBA00022692"/>
    </source>
</evidence>
<feature type="transmembrane region" description="Helical" evidence="6">
    <location>
        <begin position="192"/>
        <end position="213"/>
    </location>
</feature>
<organism evidence="8 9">
    <name type="scientific">Sporolactobacillus shoreae</name>
    <dbReference type="NCBI Taxonomy" id="1465501"/>
    <lineage>
        <taxon>Bacteria</taxon>
        <taxon>Bacillati</taxon>
        <taxon>Bacillota</taxon>
        <taxon>Bacilli</taxon>
        <taxon>Bacillales</taxon>
        <taxon>Sporolactobacillaceae</taxon>
        <taxon>Sporolactobacillus</taxon>
    </lineage>
</organism>